<reference evidence="1" key="1">
    <citation type="submission" date="2020-10" db="EMBL/GenBank/DDBJ databases">
        <authorList>
            <person name="Gilroy R."/>
        </authorList>
    </citation>
    <scope>NUCLEOTIDE SEQUENCE</scope>
    <source>
        <strain evidence="1">CHK195-11698</strain>
    </source>
</reference>
<name>A0A9D1HNR3_9FIRM</name>
<protein>
    <submittedName>
        <fullName evidence="1">WYL domain-containing protein</fullName>
    </submittedName>
</protein>
<proteinExistence type="predicted"/>
<dbReference type="AlphaFoldDB" id="A0A9D1HNR3"/>
<dbReference type="EMBL" id="DVMJ01000068">
    <property type="protein sequence ID" value="HIU14042.1"/>
    <property type="molecule type" value="Genomic_DNA"/>
</dbReference>
<dbReference type="Proteomes" id="UP000824175">
    <property type="component" value="Unassembled WGS sequence"/>
</dbReference>
<sequence length="877" mass="102747">MAKHDELIGAGSFDSKFKNVIRDYYSYGFKSYMELQSENDKGELKPTTKTINNDWNRLNNLLKDYFEWSVDKKQVFFMSADSWSMPVNPFHRIYRFCRYNERDPKCFFNTIFALSKKVRLLRGVESLEINDTLSDGYLRFEDDLERGNPLTSSELLCFYPDGAPLFEGENNTINKKLKELKEMGFISDISEHRKKATHRWLLKEKTLDQLLKNGERVDPNFQAHFIDALDFFSKYASLGTVGSILLGRFSSTSKSAFRFKHAYYMQSLNDYSLLDLLEAIEKQDWCKIDYRHAVTGESGSLICFPLEIRMSATSGREYVSFYEPFSRSYSHLRLEFIDHIEIVSKLEGIDQAIVQADLQNVREALKYCWGASTTYEPIGNAKQKVPLYAIDMKIACDFEKEGFIRERLAREKRMGEIQLYPDAIGFKVKVTDDRELRPWLRSFYKRLIDLKGLNFDIAEDLAQIVDVNENGLRQHDTSFSPSMPWSIPPTCHYQSRPSKAHMQLFNEYFSIYYAVIGAVLMTIYSDDREAFLEEEIQMIMDEVIKAYEAQLGLQSKALLHDTIWELMQSGAFMKKGVMEIKGFWTGKNQYGMWQAKPDPSPNGRWAVAYLKKYQTEERSFNTAILPLSKLECRWLLTILSDPKMTLFLNEEEIQSIRQTLADDKPLLLASIIQTDRFAVSDQVKQQERNFMNLLLGAIEHHQKVFIQYNPRHQPEFSGVFYPIMIEYDQRDNVFRSYFYSEKRQTITLMNLARIEACQVLKEETFAYDSAYAALEAYRGEHQASLTIELSEEKNTPDRILYELSPWKKRCRYDRNQKVYTLTIYYQDNDWMELVTRLLGYGPVIRILDRDSNIYQEYQQRLKEQLEIEKSKASFAGV</sequence>
<gene>
    <name evidence="1" type="ORF">IAD15_08240</name>
</gene>
<evidence type="ECO:0000313" key="1">
    <source>
        <dbReference type="EMBL" id="HIU14042.1"/>
    </source>
</evidence>
<organism evidence="1 2">
    <name type="scientific">Candidatus Fimiplasma intestinipullorum</name>
    <dbReference type="NCBI Taxonomy" id="2840825"/>
    <lineage>
        <taxon>Bacteria</taxon>
        <taxon>Bacillati</taxon>
        <taxon>Bacillota</taxon>
        <taxon>Clostridia</taxon>
        <taxon>Eubacteriales</taxon>
        <taxon>Candidatus Fimiplasma</taxon>
    </lineage>
</organism>
<evidence type="ECO:0000313" key="2">
    <source>
        <dbReference type="Proteomes" id="UP000824175"/>
    </source>
</evidence>
<reference evidence="1" key="2">
    <citation type="journal article" date="2021" name="PeerJ">
        <title>Extensive microbial diversity within the chicken gut microbiome revealed by metagenomics and culture.</title>
        <authorList>
            <person name="Gilroy R."/>
            <person name="Ravi A."/>
            <person name="Getino M."/>
            <person name="Pursley I."/>
            <person name="Horton D.L."/>
            <person name="Alikhan N.F."/>
            <person name="Baker D."/>
            <person name="Gharbi K."/>
            <person name="Hall N."/>
            <person name="Watson M."/>
            <person name="Adriaenssens E.M."/>
            <person name="Foster-Nyarko E."/>
            <person name="Jarju S."/>
            <person name="Secka A."/>
            <person name="Antonio M."/>
            <person name="Oren A."/>
            <person name="Chaudhuri R.R."/>
            <person name="La Ragione R."/>
            <person name="Hildebrand F."/>
            <person name="Pallen M.J."/>
        </authorList>
    </citation>
    <scope>NUCLEOTIDE SEQUENCE</scope>
    <source>
        <strain evidence="1">CHK195-11698</strain>
    </source>
</reference>
<comment type="caution">
    <text evidence="1">The sequence shown here is derived from an EMBL/GenBank/DDBJ whole genome shotgun (WGS) entry which is preliminary data.</text>
</comment>
<accession>A0A9D1HNR3</accession>